<gene>
    <name evidence="2" type="ORF">Vretimale_6285</name>
</gene>
<evidence type="ECO:0000313" key="3">
    <source>
        <dbReference type="Proteomes" id="UP000722791"/>
    </source>
</evidence>
<accession>A0A8J4LM54</accession>
<feature type="compositionally biased region" description="Polar residues" evidence="1">
    <location>
        <begin position="34"/>
        <end position="43"/>
    </location>
</feature>
<name>A0A8J4LM54_9CHLO</name>
<protein>
    <submittedName>
        <fullName evidence="2">Uncharacterized protein</fullName>
    </submittedName>
</protein>
<evidence type="ECO:0000256" key="1">
    <source>
        <dbReference type="SAM" id="MobiDB-lite"/>
    </source>
</evidence>
<comment type="caution">
    <text evidence="2">The sequence shown here is derived from an EMBL/GenBank/DDBJ whole genome shotgun (WGS) entry which is preliminary data.</text>
</comment>
<reference evidence="2" key="1">
    <citation type="journal article" date="2021" name="Proc. Natl. Acad. Sci. U.S.A.">
        <title>Three genomes in the algal genus Volvox reveal the fate of a haploid sex-determining region after a transition to homothallism.</title>
        <authorList>
            <person name="Yamamoto K."/>
            <person name="Hamaji T."/>
            <person name="Kawai-Toyooka H."/>
            <person name="Matsuzaki R."/>
            <person name="Takahashi F."/>
            <person name="Nishimura Y."/>
            <person name="Kawachi M."/>
            <person name="Noguchi H."/>
            <person name="Minakuchi Y."/>
            <person name="Umen J.G."/>
            <person name="Toyoda A."/>
            <person name="Nozaki H."/>
        </authorList>
    </citation>
    <scope>NUCLEOTIDE SEQUENCE</scope>
    <source>
        <strain evidence="2">NIES-3785</strain>
    </source>
</reference>
<dbReference type="Proteomes" id="UP000722791">
    <property type="component" value="Unassembled WGS sequence"/>
</dbReference>
<dbReference type="AlphaFoldDB" id="A0A8J4LM54"/>
<organism evidence="2 3">
    <name type="scientific">Volvox reticuliferus</name>
    <dbReference type="NCBI Taxonomy" id="1737510"/>
    <lineage>
        <taxon>Eukaryota</taxon>
        <taxon>Viridiplantae</taxon>
        <taxon>Chlorophyta</taxon>
        <taxon>core chlorophytes</taxon>
        <taxon>Chlorophyceae</taxon>
        <taxon>CS clade</taxon>
        <taxon>Chlamydomonadales</taxon>
        <taxon>Volvocaceae</taxon>
        <taxon>Volvox</taxon>
    </lineage>
</organism>
<evidence type="ECO:0000313" key="2">
    <source>
        <dbReference type="EMBL" id="GIM01522.1"/>
    </source>
</evidence>
<feature type="region of interest" description="Disordered" evidence="1">
    <location>
        <begin position="32"/>
        <end position="104"/>
    </location>
</feature>
<sequence length="196" mass="20209">PPVPPPIPTSTPTPTQAETLTVITPQIQIQIQIRQDTSQEHSLASQPPNTSPPPPPENTSAEQLRRSAITTVRGSRFGSGSGSGSGSMGSMGSRADDRVGTATADLQGDAAGAKVAAEAEAAAAVPASTGVDFVDDGSNGTATTVPSSQLLYDNEVARTGANPRVCFYTDEEVEGGSEEGFRATLSVRDLYSMQTF</sequence>
<dbReference type="EMBL" id="BNCQ01000009">
    <property type="protein sequence ID" value="GIM01522.1"/>
    <property type="molecule type" value="Genomic_DNA"/>
</dbReference>
<feature type="non-terminal residue" evidence="2">
    <location>
        <position position="1"/>
    </location>
</feature>
<proteinExistence type="predicted"/>
<feature type="compositionally biased region" description="Gly residues" evidence="1">
    <location>
        <begin position="77"/>
        <end position="89"/>
    </location>
</feature>